<dbReference type="OrthoDB" id="386949at2759"/>
<accession>A0A8H3YIX0</accession>
<dbReference type="InterPro" id="IPR027113">
    <property type="entry name" value="Transc_fact_NFYB/HAP3"/>
</dbReference>
<dbReference type="PRINTS" id="PR00615">
    <property type="entry name" value="CCAATSUBUNTA"/>
</dbReference>
<dbReference type="GO" id="GO:0000978">
    <property type="term" value="F:RNA polymerase II cis-regulatory region sequence-specific DNA binding"/>
    <property type="evidence" value="ECO:0007669"/>
    <property type="project" value="TreeGrafter"/>
</dbReference>
<name>A0A8H3YIX0_9TREE</name>
<dbReference type="GO" id="GO:0016602">
    <property type="term" value="C:CCAAT-binding factor complex"/>
    <property type="evidence" value="ECO:0007669"/>
    <property type="project" value="InterPro"/>
</dbReference>
<evidence type="ECO:0000256" key="3">
    <source>
        <dbReference type="ARBA" id="ARBA00023125"/>
    </source>
</evidence>
<evidence type="ECO:0000256" key="4">
    <source>
        <dbReference type="ARBA" id="ARBA00023163"/>
    </source>
</evidence>
<dbReference type="GO" id="GO:0046982">
    <property type="term" value="F:protein heterodimerization activity"/>
    <property type="evidence" value="ECO:0007669"/>
    <property type="project" value="InterPro"/>
</dbReference>
<dbReference type="AlphaFoldDB" id="A0A8H3YIX0"/>
<evidence type="ECO:0000256" key="2">
    <source>
        <dbReference type="ARBA" id="ARBA00023015"/>
    </source>
</evidence>
<dbReference type="Proteomes" id="UP000620104">
    <property type="component" value="Unassembled WGS sequence"/>
</dbReference>
<comment type="similarity">
    <text evidence="1">Belongs to the NFYB/HAP3 subunit family.</text>
</comment>
<dbReference type="SUPFAM" id="SSF47113">
    <property type="entry name" value="Histone-fold"/>
    <property type="match status" value="1"/>
</dbReference>
<dbReference type="InterPro" id="IPR003958">
    <property type="entry name" value="CBFA_NFYB_domain"/>
</dbReference>
<feature type="region of interest" description="Disordered" evidence="5">
    <location>
        <begin position="154"/>
        <end position="224"/>
    </location>
</feature>
<keyword evidence="3" id="KW-0238">DNA-binding</keyword>
<evidence type="ECO:0000256" key="1">
    <source>
        <dbReference type="ARBA" id="ARBA00009053"/>
    </source>
</evidence>
<sequence>MSSSLAPLAPTYRPGDDAAQLASREAAALAADAAAAIEPNVFTEAQIDEYKEQDRYLPIANVGRIMKAALPDNAKIAKEAKECVQECVSEFISFLSSEAAEKVLNDKRKTINGEDILYGMTALGFDNYAEACKVYLAKYRSRQLNQEPISHRNSLALTSHQPSPDTGSSSPVDDEDRLPTGKAPATGKGKKRGGEDDDEEGVAGGKRRKMQSNQNPARPANGER</sequence>
<comment type="caution">
    <text evidence="7">The sequence shown here is derived from an EMBL/GenBank/DDBJ whole genome shotgun (WGS) entry which is preliminary data.</text>
</comment>
<dbReference type="EMBL" id="BLZA01000048">
    <property type="protein sequence ID" value="GHJ89592.1"/>
    <property type="molecule type" value="Genomic_DNA"/>
</dbReference>
<dbReference type="InterPro" id="IPR009072">
    <property type="entry name" value="Histone-fold"/>
</dbReference>
<feature type="domain" description="Transcription factor CBF/NF-Y/archaeal histone" evidence="6">
    <location>
        <begin position="56"/>
        <end position="117"/>
    </location>
</feature>
<keyword evidence="4" id="KW-0804">Transcription</keyword>
<feature type="compositionally biased region" description="Polar residues" evidence="5">
    <location>
        <begin position="154"/>
        <end position="171"/>
    </location>
</feature>
<organism evidence="7 8">
    <name type="scientific">Naganishia liquefaciens</name>
    <dbReference type="NCBI Taxonomy" id="104408"/>
    <lineage>
        <taxon>Eukaryota</taxon>
        <taxon>Fungi</taxon>
        <taxon>Dikarya</taxon>
        <taxon>Basidiomycota</taxon>
        <taxon>Agaricomycotina</taxon>
        <taxon>Tremellomycetes</taxon>
        <taxon>Filobasidiales</taxon>
        <taxon>Filobasidiaceae</taxon>
        <taxon>Naganishia</taxon>
    </lineage>
</organism>
<proteinExistence type="inferred from homology"/>
<gene>
    <name evidence="7" type="ORF">NliqN6_5994</name>
</gene>
<dbReference type="Pfam" id="PF00808">
    <property type="entry name" value="CBFD_NFYB_HMF"/>
    <property type="match status" value="1"/>
</dbReference>
<dbReference type="CDD" id="cd22907">
    <property type="entry name" value="HFD_NFYB"/>
    <property type="match status" value="1"/>
</dbReference>
<evidence type="ECO:0000259" key="6">
    <source>
        <dbReference type="Pfam" id="PF00808"/>
    </source>
</evidence>
<evidence type="ECO:0000256" key="5">
    <source>
        <dbReference type="SAM" id="MobiDB-lite"/>
    </source>
</evidence>
<evidence type="ECO:0000313" key="8">
    <source>
        <dbReference type="Proteomes" id="UP000620104"/>
    </source>
</evidence>
<protein>
    <recommendedName>
        <fullName evidence="6">Transcription factor CBF/NF-Y/archaeal histone domain-containing protein</fullName>
    </recommendedName>
</protein>
<evidence type="ECO:0000313" key="7">
    <source>
        <dbReference type="EMBL" id="GHJ89592.1"/>
    </source>
</evidence>
<dbReference type="PANTHER" id="PTHR11064:SF9">
    <property type="entry name" value="NUCLEAR TRANSCRIPTION FACTOR Y SUBUNIT BETA"/>
    <property type="match status" value="1"/>
</dbReference>
<reference evidence="7" key="1">
    <citation type="submission" date="2020-07" db="EMBL/GenBank/DDBJ databases">
        <title>Draft Genome Sequence of a Deep-Sea Yeast, Naganishia (Cryptococcus) liquefaciens strain N6.</title>
        <authorList>
            <person name="Han Y.W."/>
            <person name="Kajitani R."/>
            <person name="Morimoto H."/>
            <person name="Parhat M."/>
            <person name="Tsubouchi H."/>
            <person name="Bakenova O."/>
            <person name="Ogata M."/>
            <person name="Argunhan B."/>
            <person name="Aoki R."/>
            <person name="Kajiwara S."/>
            <person name="Itoh T."/>
            <person name="Iwasaki H."/>
        </authorList>
    </citation>
    <scope>NUCLEOTIDE SEQUENCE</scope>
    <source>
        <strain evidence="7">N6</strain>
    </source>
</reference>
<keyword evidence="2" id="KW-0805">Transcription regulation</keyword>
<dbReference type="GO" id="GO:0001228">
    <property type="term" value="F:DNA-binding transcription activator activity, RNA polymerase II-specific"/>
    <property type="evidence" value="ECO:0007669"/>
    <property type="project" value="InterPro"/>
</dbReference>
<dbReference type="PANTHER" id="PTHR11064">
    <property type="entry name" value="CCAAT-BINDING TRANSCRIPTION FACTOR-RELATED"/>
    <property type="match status" value="1"/>
</dbReference>
<dbReference type="Gene3D" id="1.10.20.10">
    <property type="entry name" value="Histone, subunit A"/>
    <property type="match status" value="1"/>
</dbReference>
<keyword evidence="8" id="KW-1185">Reference proteome</keyword>